<accession>A0A7D5HDZ1</accession>
<sequence length="45" mass="5307">MLRLVAYALLFLISFGIAVDHRREYRRGQARRRARVASQHTHAQD</sequence>
<reference evidence="1 2" key="1">
    <citation type="submission" date="2020-06" db="EMBL/GenBank/DDBJ databases">
        <title>Pseudomonas eucalypticola sp. nov., an endophyte of Eucalyptus dunnii leaves with biocontrol ability of eucalyptus leaf blight.</title>
        <authorList>
            <person name="Liu Y."/>
            <person name="Song Z."/>
            <person name="Zeng H."/>
            <person name="Lu M."/>
            <person name="Wang X."/>
            <person name="Lian X."/>
            <person name="Zhang Q."/>
        </authorList>
    </citation>
    <scope>NUCLEOTIDE SEQUENCE [LARGE SCALE GENOMIC DNA]</scope>
    <source>
        <strain evidence="1 2">NP-1</strain>
    </source>
</reference>
<proteinExistence type="predicted"/>
<gene>
    <name evidence="1" type="ORF">HWQ56_15345</name>
</gene>
<dbReference type="AlphaFoldDB" id="A0A7D5HDZ1"/>
<keyword evidence="2" id="KW-1185">Reference proteome</keyword>
<protein>
    <submittedName>
        <fullName evidence="1">Uncharacterized protein</fullName>
    </submittedName>
</protein>
<dbReference type="Proteomes" id="UP000509568">
    <property type="component" value="Chromosome"/>
</dbReference>
<dbReference type="EMBL" id="CP056030">
    <property type="protein sequence ID" value="QKZ05090.1"/>
    <property type="molecule type" value="Genomic_DNA"/>
</dbReference>
<organism evidence="1 2">
    <name type="scientific">Pseudomonas eucalypticola</name>
    <dbReference type="NCBI Taxonomy" id="2599595"/>
    <lineage>
        <taxon>Bacteria</taxon>
        <taxon>Pseudomonadati</taxon>
        <taxon>Pseudomonadota</taxon>
        <taxon>Gammaproteobacteria</taxon>
        <taxon>Pseudomonadales</taxon>
        <taxon>Pseudomonadaceae</taxon>
        <taxon>Pseudomonas</taxon>
    </lineage>
</organism>
<name>A0A7D5HDZ1_9PSED</name>
<evidence type="ECO:0000313" key="1">
    <source>
        <dbReference type="EMBL" id="QKZ05090.1"/>
    </source>
</evidence>
<dbReference type="RefSeq" id="WP_158153365.1">
    <property type="nucleotide sequence ID" value="NZ_CP056030.1"/>
</dbReference>
<evidence type="ECO:0000313" key="2">
    <source>
        <dbReference type="Proteomes" id="UP000509568"/>
    </source>
</evidence>
<dbReference type="KEGG" id="pez:HWQ56_15345"/>